<proteinExistence type="predicted"/>
<evidence type="ECO:0000313" key="3">
    <source>
        <dbReference type="EMBL" id="CAB4538485.1"/>
    </source>
</evidence>
<evidence type="ECO:0000313" key="4">
    <source>
        <dbReference type="EMBL" id="CAB4841600.1"/>
    </source>
</evidence>
<dbReference type="AlphaFoldDB" id="A0A6J6BI86"/>
<feature type="transmembrane region" description="Helical" evidence="1">
    <location>
        <begin position="12"/>
        <end position="32"/>
    </location>
</feature>
<evidence type="ECO:0000313" key="2">
    <source>
        <dbReference type="EMBL" id="CAB4367103.1"/>
    </source>
</evidence>
<organism evidence="3">
    <name type="scientific">freshwater metagenome</name>
    <dbReference type="NCBI Taxonomy" id="449393"/>
    <lineage>
        <taxon>unclassified sequences</taxon>
        <taxon>metagenomes</taxon>
        <taxon>ecological metagenomes</taxon>
    </lineage>
</organism>
<keyword evidence="1" id="KW-0472">Membrane</keyword>
<protein>
    <submittedName>
        <fullName evidence="3">Unannotated protein</fullName>
    </submittedName>
</protein>
<accession>A0A6J6BI86</accession>
<dbReference type="EMBL" id="CAFBOW010000040">
    <property type="protein sequence ID" value="CAB4993772.1"/>
    <property type="molecule type" value="Genomic_DNA"/>
</dbReference>
<keyword evidence="1" id="KW-0812">Transmembrane</keyword>
<sequence length="73" mass="8349">MYSLAGSSAFAALIWWVVPLTALIGGIGYVIWVAKFKSKFETETTRSMGQFQRFQNSFRENEVDDHSKDENQL</sequence>
<name>A0A6J6BI86_9ZZZZ</name>
<dbReference type="EMBL" id="CAESPC010000108">
    <property type="protein sequence ID" value="CAB4367103.1"/>
    <property type="molecule type" value="Genomic_DNA"/>
</dbReference>
<reference evidence="3" key="1">
    <citation type="submission" date="2020-05" db="EMBL/GenBank/DDBJ databases">
        <authorList>
            <person name="Chiriac C."/>
            <person name="Salcher M."/>
            <person name="Ghai R."/>
            <person name="Kavagutti S V."/>
        </authorList>
    </citation>
    <scope>NUCLEOTIDE SEQUENCE</scope>
</reference>
<dbReference type="EMBL" id="CAEZSQ010000017">
    <property type="protein sequence ID" value="CAB4538485.1"/>
    <property type="molecule type" value="Genomic_DNA"/>
</dbReference>
<keyword evidence="1" id="KW-1133">Transmembrane helix</keyword>
<gene>
    <name evidence="3" type="ORF">UFOPK1458_00153</name>
    <name evidence="4" type="ORF">UFOPK3243_00474</name>
    <name evidence="5" type="ORF">UFOPK4032_00317</name>
    <name evidence="2" type="ORF">UFOPK4180_00702</name>
</gene>
<evidence type="ECO:0000256" key="1">
    <source>
        <dbReference type="SAM" id="Phobius"/>
    </source>
</evidence>
<evidence type="ECO:0000313" key="5">
    <source>
        <dbReference type="EMBL" id="CAB4993772.1"/>
    </source>
</evidence>
<dbReference type="EMBL" id="CAFAZZ010000033">
    <property type="protein sequence ID" value="CAB4841600.1"/>
    <property type="molecule type" value="Genomic_DNA"/>
</dbReference>